<name>A0A2A9NRI0_9AGAR</name>
<sequence length="115" mass="13043">MSFLVGPVSGALVAGGVYYGFSNLIQTRTQQHKKDLHTLSKRLTESAALTNAPPPAAARVQHSPFMSMVHSKWNQEIEYLFRGFHSWEQRLQDWSRNLLYGDASSQRQTPPEQAR</sequence>
<dbReference type="Proteomes" id="UP000242287">
    <property type="component" value="Unassembled WGS sequence"/>
</dbReference>
<accession>A0A2A9NRI0</accession>
<evidence type="ECO:0000313" key="2">
    <source>
        <dbReference type="Proteomes" id="UP000242287"/>
    </source>
</evidence>
<reference evidence="1 2" key="1">
    <citation type="submission" date="2014-02" db="EMBL/GenBank/DDBJ databases">
        <title>Transposable element dynamics among asymbiotic and ectomycorrhizal Amanita fungi.</title>
        <authorList>
            <consortium name="DOE Joint Genome Institute"/>
            <person name="Hess J."/>
            <person name="Skrede I."/>
            <person name="Wolfe B."/>
            <person name="LaButti K."/>
            <person name="Ohm R.A."/>
            <person name="Grigoriev I.V."/>
            <person name="Pringle A."/>
        </authorList>
    </citation>
    <scope>NUCLEOTIDE SEQUENCE [LARGE SCALE GENOMIC DNA]</scope>
    <source>
        <strain evidence="1 2">SKay4041</strain>
    </source>
</reference>
<keyword evidence="2" id="KW-1185">Reference proteome</keyword>
<evidence type="ECO:0008006" key="3">
    <source>
        <dbReference type="Google" id="ProtNLM"/>
    </source>
</evidence>
<dbReference type="EMBL" id="KZ301996">
    <property type="protein sequence ID" value="PFH50867.1"/>
    <property type="molecule type" value="Genomic_DNA"/>
</dbReference>
<proteinExistence type="predicted"/>
<dbReference type="AlphaFoldDB" id="A0A2A9NRI0"/>
<evidence type="ECO:0000313" key="1">
    <source>
        <dbReference type="EMBL" id="PFH50867.1"/>
    </source>
</evidence>
<organism evidence="1 2">
    <name type="scientific">Amanita thiersii Skay4041</name>
    <dbReference type="NCBI Taxonomy" id="703135"/>
    <lineage>
        <taxon>Eukaryota</taxon>
        <taxon>Fungi</taxon>
        <taxon>Dikarya</taxon>
        <taxon>Basidiomycota</taxon>
        <taxon>Agaricomycotina</taxon>
        <taxon>Agaricomycetes</taxon>
        <taxon>Agaricomycetidae</taxon>
        <taxon>Agaricales</taxon>
        <taxon>Pluteineae</taxon>
        <taxon>Amanitaceae</taxon>
        <taxon>Amanita</taxon>
    </lineage>
</organism>
<gene>
    <name evidence="1" type="ORF">AMATHDRAFT_144082</name>
</gene>
<protein>
    <recommendedName>
        <fullName evidence="3">Found in mitochondrial proteome protein 51</fullName>
    </recommendedName>
</protein>
<dbReference type="OrthoDB" id="3351225at2759"/>